<proteinExistence type="inferred from homology"/>
<dbReference type="PROSITE" id="PS51257">
    <property type="entry name" value="PROKAR_LIPOPROTEIN"/>
    <property type="match status" value="1"/>
</dbReference>
<evidence type="ECO:0000256" key="9">
    <source>
        <dbReference type="RuleBase" id="RU362097"/>
    </source>
</evidence>
<organism evidence="10 11">
    <name type="scientific">Sphingobium nicotianae</name>
    <dbReference type="NCBI Taxonomy" id="2782607"/>
    <lineage>
        <taxon>Bacteria</taxon>
        <taxon>Pseudomonadati</taxon>
        <taxon>Pseudomonadota</taxon>
        <taxon>Alphaproteobacteria</taxon>
        <taxon>Sphingomonadales</taxon>
        <taxon>Sphingomonadaceae</taxon>
        <taxon>Sphingobium</taxon>
    </lineage>
</organism>
<dbReference type="Gene3D" id="1.20.1600.10">
    <property type="entry name" value="Outer membrane efflux proteins (OEP)"/>
    <property type="match status" value="1"/>
</dbReference>
<dbReference type="InterPro" id="IPR003423">
    <property type="entry name" value="OMP_efflux"/>
</dbReference>
<keyword evidence="8 9" id="KW-0449">Lipoprotein</keyword>
<reference evidence="10" key="1">
    <citation type="submission" date="2021-05" db="EMBL/GenBank/DDBJ databases">
        <title>Genome of Sphingobium sp. strain.</title>
        <authorList>
            <person name="Fan R."/>
        </authorList>
    </citation>
    <scope>NUCLEOTIDE SEQUENCE</scope>
    <source>
        <strain evidence="10">H33</strain>
    </source>
</reference>
<dbReference type="PANTHER" id="PTHR30203">
    <property type="entry name" value="OUTER MEMBRANE CATION EFFLUX PROTEIN"/>
    <property type="match status" value="1"/>
</dbReference>
<evidence type="ECO:0000313" key="10">
    <source>
        <dbReference type="EMBL" id="MBT2189129.1"/>
    </source>
</evidence>
<keyword evidence="3 9" id="KW-1134">Transmembrane beta strand</keyword>
<keyword evidence="4 9" id="KW-0812">Transmembrane</keyword>
<keyword evidence="6 9" id="KW-0472">Membrane</keyword>
<keyword evidence="7 9" id="KW-0564">Palmitate</keyword>
<sequence>MTRSAPFAALAALLLAGCASVPHVSPQLTQATPTTIGLDAAARAQVSDTWWTAFGDPQLDRLIAMGVAGNPDLAGALARVRAAQATIGARRADTLPQIAASAKAPRQRYPENYILPPPLGGSTFWVPQIEATLDWDLDLFGRNKAALAQARSNAAATALDAEAARLTLTTAIAQTYVGLAHAERQIAVADGFVQTRGQALSLVETRVKSQLANNIDLQQAQTLLAEAQQAKTRAVEQRDTIVHALAALVGRGPDFYGQITAPTLAFDSPPVVPDVLPADLLGRRPDLLAGQARIDAAMAGRQIAKAEFLPNISIQALAGTLALGLGNAFKPGSTEFGVGPAIHLPIFEGGRLKANYIGATAGIDEAIASYDGAVVKSVRDAADAITHVGAADRDLADQARIVGGLRETVRLNQVRLDTGLGSKLDTIDSGFRLLEAEQALVTLQAQAFTRRIQLIAALGGGFDPNAPRVAATSAVDPQS</sequence>
<evidence type="ECO:0000256" key="5">
    <source>
        <dbReference type="ARBA" id="ARBA00022729"/>
    </source>
</evidence>
<dbReference type="NCBIfam" id="TIGR01845">
    <property type="entry name" value="outer_NodT"/>
    <property type="match status" value="1"/>
</dbReference>
<comment type="subcellular location">
    <subcellularLocation>
        <location evidence="9">Cell membrane</location>
        <topology evidence="9">Lipid-anchor</topology>
    </subcellularLocation>
    <subcellularLocation>
        <location evidence="1">Membrane</location>
    </subcellularLocation>
</comment>
<feature type="chain" id="PRO_5041012129" evidence="9">
    <location>
        <begin position="25"/>
        <end position="479"/>
    </location>
</feature>
<evidence type="ECO:0000256" key="8">
    <source>
        <dbReference type="ARBA" id="ARBA00023288"/>
    </source>
</evidence>
<keyword evidence="5 9" id="KW-0732">Signal</keyword>
<dbReference type="AlphaFoldDB" id="A0A9X1DFU3"/>
<dbReference type="Pfam" id="PF02321">
    <property type="entry name" value="OEP"/>
    <property type="match status" value="2"/>
</dbReference>
<gene>
    <name evidence="10" type="ORF">KK488_19445</name>
</gene>
<dbReference type="SUPFAM" id="SSF56954">
    <property type="entry name" value="Outer membrane efflux proteins (OEP)"/>
    <property type="match status" value="1"/>
</dbReference>
<name>A0A9X1DFU3_9SPHN</name>
<evidence type="ECO:0000256" key="3">
    <source>
        <dbReference type="ARBA" id="ARBA00022452"/>
    </source>
</evidence>
<dbReference type="Proteomes" id="UP001138757">
    <property type="component" value="Unassembled WGS sequence"/>
</dbReference>
<evidence type="ECO:0000313" key="11">
    <source>
        <dbReference type="Proteomes" id="UP001138757"/>
    </source>
</evidence>
<keyword evidence="11" id="KW-1185">Reference proteome</keyword>
<evidence type="ECO:0000256" key="2">
    <source>
        <dbReference type="ARBA" id="ARBA00007613"/>
    </source>
</evidence>
<dbReference type="InterPro" id="IPR010131">
    <property type="entry name" value="MdtP/NodT-like"/>
</dbReference>
<dbReference type="GO" id="GO:0015562">
    <property type="term" value="F:efflux transmembrane transporter activity"/>
    <property type="evidence" value="ECO:0007669"/>
    <property type="project" value="InterPro"/>
</dbReference>
<dbReference type="Gene3D" id="2.20.200.10">
    <property type="entry name" value="Outer membrane efflux proteins (OEP)"/>
    <property type="match status" value="1"/>
</dbReference>
<evidence type="ECO:0000256" key="1">
    <source>
        <dbReference type="ARBA" id="ARBA00004370"/>
    </source>
</evidence>
<comment type="similarity">
    <text evidence="2 9">Belongs to the outer membrane factor (OMF) (TC 1.B.17) family.</text>
</comment>
<accession>A0A9X1DFU3</accession>
<dbReference type="PANTHER" id="PTHR30203:SF20">
    <property type="entry name" value="MULTIDRUG RESISTANCE OUTER MEMBRANE PROTEIN MDTP-RELATED"/>
    <property type="match status" value="1"/>
</dbReference>
<evidence type="ECO:0000256" key="6">
    <source>
        <dbReference type="ARBA" id="ARBA00023136"/>
    </source>
</evidence>
<dbReference type="GO" id="GO:0005886">
    <property type="term" value="C:plasma membrane"/>
    <property type="evidence" value="ECO:0007669"/>
    <property type="project" value="UniProtKB-SubCell"/>
</dbReference>
<feature type="signal peptide" evidence="9">
    <location>
        <begin position="1"/>
        <end position="24"/>
    </location>
</feature>
<evidence type="ECO:0000256" key="4">
    <source>
        <dbReference type="ARBA" id="ARBA00022692"/>
    </source>
</evidence>
<evidence type="ECO:0000256" key="7">
    <source>
        <dbReference type="ARBA" id="ARBA00023139"/>
    </source>
</evidence>
<dbReference type="EMBL" id="JAHGAW010000015">
    <property type="protein sequence ID" value="MBT2189129.1"/>
    <property type="molecule type" value="Genomic_DNA"/>
</dbReference>
<protein>
    <submittedName>
        <fullName evidence="10">Efflux transporter outer membrane subunit</fullName>
    </submittedName>
</protein>
<dbReference type="RefSeq" id="WP_214625387.1">
    <property type="nucleotide sequence ID" value="NZ_JAHGAW010000015.1"/>
</dbReference>
<comment type="caution">
    <text evidence="10">The sequence shown here is derived from an EMBL/GenBank/DDBJ whole genome shotgun (WGS) entry which is preliminary data.</text>
</comment>